<evidence type="ECO:0000256" key="1">
    <source>
        <dbReference type="SAM" id="Phobius"/>
    </source>
</evidence>
<feature type="transmembrane region" description="Helical" evidence="1">
    <location>
        <begin position="90"/>
        <end position="109"/>
    </location>
</feature>
<gene>
    <name evidence="2" type="ORF">DNU06_12230</name>
</gene>
<dbReference type="AlphaFoldDB" id="A0A2W1NBD5"/>
<accession>A0A2W1NBD5</accession>
<proteinExistence type="predicted"/>
<name>A0A2W1NBD5_9FLAO</name>
<feature type="transmembrane region" description="Helical" evidence="1">
    <location>
        <begin position="55"/>
        <end position="78"/>
    </location>
</feature>
<feature type="transmembrane region" description="Helical" evidence="1">
    <location>
        <begin position="12"/>
        <end position="35"/>
    </location>
</feature>
<keyword evidence="1" id="KW-1133">Transmembrane helix</keyword>
<dbReference type="OrthoDB" id="662536at2"/>
<evidence type="ECO:0000313" key="3">
    <source>
        <dbReference type="Proteomes" id="UP000249248"/>
    </source>
</evidence>
<dbReference type="Gene3D" id="2.40.50.140">
    <property type="entry name" value="Nucleic acid-binding proteins"/>
    <property type="match status" value="1"/>
</dbReference>
<evidence type="ECO:0008006" key="4">
    <source>
        <dbReference type="Google" id="ProtNLM"/>
    </source>
</evidence>
<keyword evidence="1" id="KW-0812">Transmembrane</keyword>
<reference evidence="2 3" key="1">
    <citation type="submission" date="2018-06" db="EMBL/GenBank/DDBJ databases">
        <title>The draft genome sequence of Crocinitomix sp. SM1701.</title>
        <authorList>
            <person name="Zhang X."/>
        </authorList>
    </citation>
    <scope>NUCLEOTIDE SEQUENCE [LARGE SCALE GENOMIC DNA]</scope>
    <source>
        <strain evidence="2 3">SM1701</strain>
    </source>
</reference>
<dbReference type="InterPro" id="IPR012340">
    <property type="entry name" value="NA-bd_OB-fold"/>
</dbReference>
<organism evidence="2 3">
    <name type="scientific">Putridiphycobacter roseus</name>
    <dbReference type="NCBI Taxonomy" id="2219161"/>
    <lineage>
        <taxon>Bacteria</taxon>
        <taxon>Pseudomonadati</taxon>
        <taxon>Bacteroidota</taxon>
        <taxon>Flavobacteriia</taxon>
        <taxon>Flavobacteriales</taxon>
        <taxon>Crocinitomicaceae</taxon>
        <taxon>Putridiphycobacter</taxon>
    </lineage>
</organism>
<dbReference type="RefSeq" id="WP_111063631.1">
    <property type="nucleotide sequence ID" value="NZ_JBHUCU010000017.1"/>
</dbReference>
<sequence>MKDFFITMSTLELVFWITALVGSAVFSVLLILSLFGGDIDTDVDVEIDGDLGIGIQFFTFKNVMAFFTLFGWTGIVCLDNQFSTGSAITVASLAGLAMMFILAFLFYWISRLAENGTLVIAKAIGEVGEVYLSVGANRSKMGKITIDVQGSKRELNALTDSKVDLKQGDVIKVTEVVSGEILLIEKLTK</sequence>
<keyword evidence="3" id="KW-1185">Reference proteome</keyword>
<comment type="caution">
    <text evidence="2">The sequence shown here is derived from an EMBL/GenBank/DDBJ whole genome shotgun (WGS) entry which is preliminary data.</text>
</comment>
<dbReference type="EMBL" id="QKSB01000007">
    <property type="protein sequence ID" value="PZE16615.1"/>
    <property type="molecule type" value="Genomic_DNA"/>
</dbReference>
<evidence type="ECO:0000313" key="2">
    <source>
        <dbReference type="EMBL" id="PZE16615.1"/>
    </source>
</evidence>
<keyword evidence="1" id="KW-0472">Membrane</keyword>
<dbReference type="Proteomes" id="UP000249248">
    <property type="component" value="Unassembled WGS sequence"/>
</dbReference>
<protein>
    <recommendedName>
        <fullName evidence="4">NfeD-like C-terminal domain-containing protein</fullName>
    </recommendedName>
</protein>